<dbReference type="Pfam" id="PF04149">
    <property type="entry name" value="DUF397"/>
    <property type="match status" value="1"/>
</dbReference>
<dbReference type="Proteomes" id="UP000614047">
    <property type="component" value="Unassembled WGS sequence"/>
</dbReference>
<feature type="domain" description="DUF397" evidence="1">
    <location>
        <begin position="5"/>
        <end position="58"/>
    </location>
</feature>
<name>A0A931GQP1_9ACTN</name>
<reference evidence="2" key="1">
    <citation type="submission" date="2020-11" db="EMBL/GenBank/DDBJ databases">
        <title>Sequencing the genomes of 1000 actinobacteria strains.</title>
        <authorList>
            <person name="Klenk H.-P."/>
        </authorList>
    </citation>
    <scope>NUCLEOTIDE SEQUENCE</scope>
    <source>
        <strain evidence="2">DSM 43175</strain>
    </source>
</reference>
<dbReference type="EMBL" id="JADOUA010000001">
    <property type="protein sequence ID" value="MBG6091956.1"/>
    <property type="molecule type" value="Genomic_DNA"/>
</dbReference>
<comment type="caution">
    <text evidence="2">The sequence shown here is derived from an EMBL/GenBank/DDBJ whole genome shotgun (WGS) entry which is preliminary data.</text>
</comment>
<sequence>MAAPVWRKSSRSTEGTTGDCVELADLSGLIGVRDSKAPNTGHLTLTPATFGNLLTHLKQNGSTAPDTR</sequence>
<dbReference type="InterPro" id="IPR007278">
    <property type="entry name" value="DUF397"/>
</dbReference>
<evidence type="ECO:0000313" key="3">
    <source>
        <dbReference type="Proteomes" id="UP000614047"/>
    </source>
</evidence>
<protein>
    <recommendedName>
        <fullName evidence="1">DUF397 domain-containing protein</fullName>
    </recommendedName>
</protein>
<evidence type="ECO:0000259" key="1">
    <source>
        <dbReference type="Pfam" id="PF04149"/>
    </source>
</evidence>
<organism evidence="2 3">
    <name type="scientific">Actinomadura viridis</name>
    <dbReference type="NCBI Taxonomy" id="58110"/>
    <lineage>
        <taxon>Bacteria</taxon>
        <taxon>Bacillati</taxon>
        <taxon>Actinomycetota</taxon>
        <taxon>Actinomycetes</taxon>
        <taxon>Streptosporangiales</taxon>
        <taxon>Thermomonosporaceae</taxon>
        <taxon>Actinomadura</taxon>
    </lineage>
</organism>
<dbReference type="RefSeq" id="WP_197014210.1">
    <property type="nucleotide sequence ID" value="NZ_BAABES010000002.1"/>
</dbReference>
<evidence type="ECO:0000313" key="2">
    <source>
        <dbReference type="EMBL" id="MBG6091956.1"/>
    </source>
</evidence>
<proteinExistence type="predicted"/>
<accession>A0A931GQP1</accession>
<gene>
    <name evidence="2" type="ORF">IW256_006069</name>
</gene>
<keyword evidence="3" id="KW-1185">Reference proteome</keyword>
<dbReference type="AlphaFoldDB" id="A0A931GQP1"/>